<dbReference type="EMBL" id="FXYH01000020">
    <property type="protein sequence ID" value="SMX49210.1"/>
    <property type="molecule type" value="Genomic_DNA"/>
</dbReference>
<sequence length="98" mass="11162">MAAEHGPRGLNLDARKHCEAVGDFVTKNIFEEFLTDEDGHIDFFETQLDLIAKLGEEKYVQLNASKMDEAEWLPARGTRHGVCRTGSNIHRGPIWRPR</sequence>
<evidence type="ECO:0000256" key="2">
    <source>
        <dbReference type="ARBA" id="ARBA00022434"/>
    </source>
</evidence>
<accession>A0A238L2X7</accession>
<protein>
    <submittedName>
        <fullName evidence="5">Bacterioferritin</fullName>
        <ecNumber evidence="5">1.16.3.1</ecNumber>
    </submittedName>
</protein>
<dbReference type="PRINTS" id="PR00601">
    <property type="entry name" value="BACFERRITIN"/>
</dbReference>
<dbReference type="GO" id="GO:0008199">
    <property type="term" value="F:ferric iron binding"/>
    <property type="evidence" value="ECO:0007669"/>
    <property type="project" value="InterPro"/>
</dbReference>
<proteinExistence type="inferred from homology"/>
<keyword evidence="2" id="KW-0409">Iron storage</keyword>
<dbReference type="InterPro" id="IPR009078">
    <property type="entry name" value="Ferritin-like_SF"/>
</dbReference>
<keyword evidence="3" id="KW-0408">Iron</keyword>
<dbReference type="AlphaFoldDB" id="A0A238L2X7"/>
<dbReference type="GO" id="GO:0004322">
    <property type="term" value="F:ferroxidase activity"/>
    <property type="evidence" value="ECO:0007669"/>
    <property type="project" value="UniProtKB-EC"/>
</dbReference>
<dbReference type="InterPro" id="IPR012347">
    <property type="entry name" value="Ferritin-like"/>
</dbReference>
<dbReference type="Proteomes" id="UP000220836">
    <property type="component" value="Unassembled WGS sequence"/>
</dbReference>
<comment type="similarity">
    <text evidence="1">Belongs to the bacterioferritin family.</text>
</comment>
<evidence type="ECO:0000313" key="6">
    <source>
        <dbReference type="Proteomes" id="UP000220836"/>
    </source>
</evidence>
<dbReference type="SUPFAM" id="SSF47240">
    <property type="entry name" value="Ferritin-like"/>
    <property type="match status" value="1"/>
</dbReference>
<reference evidence="5 6" key="1">
    <citation type="submission" date="2017-05" db="EMBL/GenBank/DDBJ databases">
        <authorList>
            <person name="Song R."/>
            <person name="Chenine A.L."/>
            <person name="Ruprecht R.M."/>
        </authorList>
    </citation>
    <scope>NUCLEOTIDE SEQUENCE [LARGE SCALE GENOMIC DNA]</scope>
    <source>
        <strain evidence="5 6">CECT 8663</strain>
    </source>
</reference>
<keyword evidence="6" id="KW-1185">Reference proteome</keyword>
<dbReference type="GO" id="GO:0006879">
    <property type="term" value="P:intracellular iron ion homeostasis"/>
    <property type="evidence" value="ECO:0007669"/>
    <property type="project" value="UniProtKB-KW"/>
</dbReference>
<dbReference type="Gene3D" id="1.20.1260.10">
    <property type="match status" value="1"/>
</dbReference>
<feature type="domain" description="Ferritin/DPS" evidence="4">
    <location>
        <begin position="13"/>
        <end position="53"/>
    </location>
</feature>
<evidence type="ECO:0000256" key="3">
    <source>
        <dbReference type="ARBA" id="ARBA00023004"/>
    </source>
</evidence>
<name>A0A238L2X7_9RHOB</name>
<gene>
    <name evidence="5" type="primary">bfr_3</name>
    <name evidence="5" type="ORF">PEV8663_04131</name>
</gene>
<organism evidence="5 6">
    <name type="scientific">Pelagimonas varians</name>
    <dbReference type="NCBI Taxonomy" id="696760"/>
    <lineage>
        <taxon>Bacteria</taxon>
        <taxon>Pseudomonadati</taxon>
        <taxon>Pseudomonadota</taxon>
        <taxon>Alphaproteobacteria</taxon>
        <taxon>Rhodobacterales</taxon>
        <taxon>Roseobacteraceae</taxon>
        <taxon>Pelagimonas</taxon>
    </lineage>
</organism>
<dbReference type="InterPro" id="IPR008331">
    <property type="entry name" value="Ferritin_DPS_dom"/>
</dbReference>
<evidence type="ECO:0000256" key="1">
    <source>
        <dbReference type="ARBA" id="ARBA00008093"/>
    </source>
</evidence>
<dbReference type="Pfam" id="PF00210">
    <property type="entry name" value="Ferritin"/>
    <property type="match status" value="1"/>
</dbReference>
<keyword evidence="5" id="KW-0560">Oxidoreductase</keyword>
<evidence type="ECO:0000313" key="5">
    <source>
        <dbReference type="EMBL" id="SMX49210.1"/>
    </source>
</evidence>
<dbReference type="GO" id="GO:0006826">
    <property type="term" value="P:iron ion transport"/>
    <property type="evidence" value="ECO:0007669"/>
    <property type="project" value="InterPro"/>
</dbReference>
<dbReference type="EC" id="1.16.3.1" evidence="5"/>
<evidence type="ECO:0000259" key="4">
    <source>
        <dbReference type="Pfam" id="PF00210"/>
    </source>
</evidence>
<dbReference type="InterPro" id="IPR002024">
    <property type="entry name" value="Bacterioferritin"/>
</dbReference>